<sequence length="109" mass="13513">DEERRLKRFSDKGKNIEFRFPLIEWGWEEKDCFKYLEKKDLINPIYRQGYKRNGCWLCPRQNKEALRCLYNNYPNLWRILRTLEEDSPLGFGFHSPLSKLEEEWNKKYF</sequence>
<dbReference type="Pfam" id="PF01507">
    <property type="entry name" value="PAPS_reduct"/>
    <property type="match status" value="1"/>
</dbReference>
<dbReference type="Gene3D" id="3.40.50.620">
    <property type="entry name" value="HUPs"/>
    <property type="match status" value="1"/>
</dbReference>
<comment type="caution">
    <text evidence="2">The sequence shown here is derived from an EMBL/GenBank/DDBJ whole genome shotgun (WGS) entry which is preliminary data.</text>
</comment>
<gene>
    <name evidence="2" type="ORF">S12H4_35819</name>
</gene>
<dbReference type="InterPro" id="IPR014729">
    <property type="entry name" value="Rossmann-like_a/b/a_fold"/>
</dbReference>
<organism evidence="2">
    <name type="scientific">marine sediment metagenome</name>
    <dbReference type="NCBI Taxonomy" id="412755"/>
    <lineage>
        <taxon>unclassified sequences</taxon>
        <taxon>metagenomes</taxon>
        <taxon>ecological metagenomes</taxon>
    </lineage>
</organism>
<dbReference type="GO" id="GO:0003824">
    <property type="term" value="F:catalytic activity"/>
    <property type="evidence" value="ECO:0007669"/>
    <property type="project" value="InterPro"/>
</dbReference>
<feature type="non-terminal residue" evidence="2">
    <location>
        <position position="1"/>
    </location>
</feature>
<evidence type="ECO:0000313" key="2">
    <source>
        <dbReference type="EMBL" id="GAJ01319.1"/>
    </source>
</evidence>
<name>X1T7Q7_9ZZZZ</name>
<protein>
    <recommendedName>
        <fullName evidence="1">Phosphoadenosine phosphosulphate reductase domain-containing protein</fullName>
    </recommendedName>
</protein>
<proteinExistence type="predicted"/>
<dbReference type="InterPro" id="IPR002500">
    <property type="entry name" value="PAPS_reduct_dom"/>
</dbReference>
<dbReference type="AlphaFoldDB" id="X1T7Q7"/>
<dbReference type="EMBL" id="BARW01021308">
    <property type="protein sequence ID" value="GAJ01319.1"/>
    <property type="molecule type" value="Genomic_DNA"/>
</dbReference>
<feature type="domain" description="Phosphoadenosine phosphosulphate reductase" evidence="1">
    <location>
        <begin position="13"/>
        <end position="60"/>
    </location>
</feature>
<reference evidence="2" key="1">
    <citation type="journal article" date="2014" name="Front. Microbiol.">
        <title>High frequency of phylogenetically diverse reductive dehalogenase-homologous genes in deep subseafloor sedimentary metagenomes.</title>
        <authorList>
            <person name="Kawai M."/>
            <person name="Futagami T."/>
            <person name="Toyoda A."/>
            <person name="Takaki Y."/>
            <person name="Nishi S."/>
            <person name="Hori S."/>
            <person name="Arai W."/>
            <person name="Tsubouchi T."/>
            <person name="Morono Y."/>
            <person name="Uchiyama I."/>
            <person name="Ito T."/>
            <person name="Fujiyama A."/>
            <person name="Inagaki F."/>
            <person name="Takami H."/>
        </authorList>
    </citation>
    <scope>NUCLEOTIDE SEQUENCE</scope>
    <source>
        <strain evidence="2">Expedition CK06-06</strain>
    </source>
</reference>
<evidence type="ECO:0000259" key="1">
    <source>
        <dbReference type="Pfam" id="PF01507"/>
    </source>
</evidence>
<accession>X1T7Q7</accession>